<feature type="compositionally biased region" description="Polar residues" evidence="6">
    <location>
        <begin position="1"/>
        <end position="15"/>
    </location>
</feature>
<evidence type="ECO:0000256" key="3">
    <source>
        <dbReference type="ARBA" id="ARBA00023125"/>
    </source>
</evidence>
<dbReference type="EMBL" id="JACTNZ010000001">
    <property type="protein sequence ID" value="KAG5567755.1"/>
    <property type="molecule type" value="Genomic_DNA"/>
</dbReference>
<accession>A0AAV6LSJ2</accession>
<evidence type="ECO:0000256" key="5">
    <source>
        <dbReference type="ARBA" id="ARBA00023242"/>
    </source>
</evidence>
<evidence type="ECO:0000313" key="8">
    <source>
        <dbReference type="EMBL" id="KAG5567755.1"/>
    </source>
</evidence>
<reference evidence="8" key="1">
    <citation type="submission" date="2020-08" db="EMBL/GenBank/DDBJ databases">
        <title>Plant Genome Project.</title>
        <authorList>
            <person name="Zhang R.-G."/>
        </authorList>
    </citation>
    <scope>NUCLEOTIDE SEQUENCE</scope>
    <source>
        <strain evidence="8">WSP0</strain>
        <tissue evidence="8">Leaf</tissue>
    </source>
</reference>
<evidence type="ECO:0000313" key="9">
    <source>
        <dbReference type="Proteomes" id="UP000823749"/>
    </source>
</evidence>
<dbReference type="GO" id="GO:0000978">
    <property type="term" value="F:RNA polymerase II cis-regulatory region sequence-specific DNA binding"/>
    <property type="evidence" value="ECO:0007669"/>
    <property type="project" value="TreeGrafter"/>
</dbReference>
<feature type="compositionally biased region" description="Acidic residues" evidence="6">
    <location>
        <begin position="101"/>
        <end position="111"/>
    </location>
</feature>
<dbReference type="GO" id="GO:0000981">
    <property type="term" value="F:DNA-binding transcription factor activity, RNA polymerase II-specific"/>
    <property type="evidence" value="ECO:0007669"/>
    <property type="project" value="TreeGrafter"/>
</dbReference>
<gene>
    <name evidence="8" type="ORF">RHGRI_003065</name>
</gene>
<evidence type="ECO:0000256" key="1">
    <source>
        <dbReference type="ARBA" id="ARBA00004123"/>
    </source>
</evidence>
<dbReference type="InterPro" id="IPR002100">
    <property type="entry name" value="TF_MADSbox"/>
</dbReference>
<comment type="subcellular location">
    <subcellularLocation>
        <location evidence="1">Nucleus</location>
    </subcellularLocation>
</comment>
<sequence length="549" mass="60510">MNDNSELSNLGTLNKINEGDRSGSPGPRVLRDFDLNLAVLSDSEETESDDSNGVCKESRKSRRFDPIYNSEWEFSEQFEDENVGSHCDEDDDDPNGNRENEEGDEFEDEDEGSHARMSHEISNTVTSSGDAIKGIVGSGDPMGRKILRLPLKRKHDVIITEDFPVSAYYPSGDVLDGHGGISFQSPLLGKPGFSKKIHPVEKCMSIKAPLRKADWEKEREREDLVPTHFLGSSTASPIASEFETRREFEKETSPLVNDNRVVEAQKKDGARLLELNQPLKRKKPRHPGKGRRKIEIKRLEDKSKRLVTFVKRRDGLFSKMQALCSICGVQGAVLTFSEAQNAYVFGNPTVNTVVDRYLTETSVAETTANERYNNEPVKEIKDKYAEALVRLEKERKCGQILDKVLAVAEGNAPTEALGSNEVELIQAMMEEMVNKPSGPGSEASTKGLIDDQGLEFKALVANSLKLGRRYPWQSTSPGSDGCSLWKKKLSPSTAYGRNGSPRTSWSCGLVVAGEGGLVGEVDGDFDLALCVGGGGFGRGRREMRGGRSI</sequence>
<keyword evidence="2" id="KW-0805">Transcription regulation</keyword>
<dbReference type="Pfam" id="PF00319">
    <property type="entry name" value="SRF-TF"/>
    <property type="match status" value="1"/>
</dbReference>
<evidence type="ECO:0000256" key="6">
    <source>
        <dbReference type="SAM" id="MobiDB-lite"/>
    </source>
</evidence>
<keyword evidence="9" id="KW-1185">Reference proteome</keyword>
<dbReference type="PANTHER" id="PTHR11945">
    <property type="entry name" value="MADS BOX PROTEIN"/>
    <property type="match status" value="1"/>
</dbReference>
<feature type="region of interest" description="Disordered" evidence="6">
    <location>
        <begin position="73"/>
        <end position="116"/>
    </location>
</feature>
<keyword evidence="4" id="KW-0804">Transcription</keyword>
<comment type="caution">
    <text evidence="8">The sequence shown here is derived from an EMBL/GenBank/DDBJ whole genome shotgun (WGS) entry which is preliminary data.</text>
</comment>
<dbReference type="Gene3D" id="3.40.1810.10">
    <property type="entry name" value="Transcription factor, MADS-box"/>
    <property type="match status" value="1"/>
</dbReference>
<dbReference type="SUPFAM" id="SSF55455">
    <property type="entry name" value="SRF-like"/>
    <property type="match status" value="1"/>
</dbReference>
<protein>
    <recommendedName>
        <fullName evidence="7">MADS-box domain-containing protein</fullName>
    </recommendedName>
</protein>
<evidence type="ECO:0000256" key="4">
    <source>
        <dbReference type="ARBA" id="ARBA00023163"/>
    </source>
</evidence>
<proteinExistence type="predicted"/>
<name>A0AAV6LSJ2_9ERIC</name>
<keyword evidence="3" id="KW-0238">DNA-binding</keyword>
<dbReference type="PANTHER" id="PTHR11945:SF782">
    <property type="entry name" value="OS11G0229900 PROTEIN"/>
    <property type="match status" value="1"/>
</dbReference>
<evidence type="ECO:0000259" key="7">
    <source>
        <dbReference type="PROSITE" id="PS50066"/>
    </source>
</evidence>
<organism evidence="8 9">
    <name type="scientific">Rhododendron griersonianum</name>
    <dbReference type="NCBI Taxonomy" id="479676"/>
    <lineage>
        <taxon>Eukaryota</taxon>
        <taxon>Viridiplantae</taxon>
        <taxon>Streptophyta</taxon>
        <taxon>Embryophyta</taxon>
        <taxon>Tracheophyta</taxon>
        <taxon>Spermatophyta</taxon>
        <taxon>Magnoliopsida</taxon>
        <taxon>eudicotyledons</taxon>
        <taxon>Gunneridae</taxon>
        <taxon>Pentapetalae</taxon>
        <taxon>asterids</taxon>
        <taxon>Ericales</taxon>
        <taxon>Ericaceae</taxon>
        <taxon>Ericoideae</taxon>
        <taxon>Rhodoreae</taxon>
        <taxon>Rhododendron</taxon>
    </lineage>
</organism>
<dbReference type="GO" id="GO:0046983">
    <property type="term" value="F:protein dimerization activity"/>
    <property type="evidence" value="ECO:0007669"/>
    <property type="project" value="InterPro"/>
</dbReference>
<dbReference type="PROSITE" id="PS50066">
    <property type="entry name" value="MADS_BOX_2"/>
    <property type="match status" value="1"/>
</dbReference>
<dbReference type="GO" id="GO:0005634">
    <property type="term" value="C:nucleus"/>
    <property type="evidence" value="ECO:0007669"/>
    <property type="project" value="UniProtKB-SubCell"/>
</dbReference>
<feature type="domain" description="MADS-box" evidence="7">
    <location>
        <begin position="289"/>
        <end position="349"/>
    </location>
</feature>
<feature type="compositionally biased region" description="Acidic residues" evidence="6">
    <location>
        <begin position="73"/>
        <end position="94"/>
    </location>
</feature>
<dbReference type="AlphaFoldDB" id="A0AAV6LSJ2"/>
<dbReference type="SMART" id="SM00432">
    <property type="entry name" value="MADS"/>
    <property type="match status" value="1"/>
</dbReference>
<dbReference type="Proteomes" id="UP000823749">
    <property type="component" value="Chromosome 1"/>
</dbReference>
<evidence type="ECO:0000256" key="2">
    <source>
        <dbReference type="ARBA" id="ARBA00023015"/>
    </source>
</evidence>
<dbReference type="InterPro" id="IPR036879">
    <property type="entry name" value="TF_MADSbox_sf"/>
</dbReference>
<feature type="region of interest" description="Disordered" evidence="6">
    <location>
        <begin position="1"/>
        <end position="60"/>
    </location>
</feature>
<dbReference type="PRINTS" id="PR00404">
    <property type="entry name" value="MADSDOMAIN"/>
</dbReference>
<keyword evidence="5" id="KW-0539">Nucleus</keyword>